<organism evidence="2 3">
    <name type="scientific">Linum trigynum</name>
    <dbReference type="NCBI Taxonomy" id="586398"/>
    <lineage>
        <taxon>Eukaryota</taxon>
        <taxon>Viridiplantae</taxon>
        <taxon>Streptophyta</taxon>
        <taxon>Embryophyta</taxon>
        <taxon>Tracheophyta</taxon>
        <taxon>Spermatophyta</taxon>
        <taxon>Magnoliopsida</taxon>
        <taxon>eudicotyledons</taxon>
        <taxon>Gunneridae</taxon>
        <taxon>Pentapetalae</taxon>
        <taxon>rosids</taxon>
        <taxon>fabids</taxon>
        <taxon>Malpighiales</taxon>
        <taxon>Linaceae</taxon>
        <taxon>Linum</taxon>
    </lineage>
</organism>
<name>A0AAV2FHH5_9ROSI</name>
<dbReference type="InterPro" id="IPR036259">
    <property type="entry name" value="MFS_trans_sf"/>
</dbReference>
<evidence type="ECO:0000313" key="2">
    <source>
        <dbReference type="EMBL" id="CAL1397464.1"/>
    </source>
</evidence>
<evidence type="ECO:0000313" key="3">
    <source>
        <dbReference type="Proteomes" id="UP001497516"/>
    </source>
</evidence>
<accession>A0AAV2FHH5</accession>
<sequence>MTWVHTSEGFPFKIRAQLFGVMMTFDQMVSLGLSKTRVVLDTKVKGVPNLFFAIIFGISTIGILVCLKCIKETNNQSLEEIDLLMGKKVEEVEARDQEQVVGAGIINVELVPLAEPTV</sequence>
<dbReference type="AlphaFoldDB" id="A0AAV2FHH5"/>
<keyword evidence="1" id="KW-1133">Transmembrane helix</keyword>
<proteinExistence type="predicted"/>
<gene>
    <name evidence="2" type="ORF">LTRI10_LOCUS37763</name>
</gene>
<protein>
    <submittedName>
        <fullName evidence="2">Uncharacterized protein</fullName>
    </submittedName>
</protein>
<dbReference type="Proteomes" id="UP001497516">
    <property type="component" value="Chromosome 6"/>
</dbReference>
<feature type="transmembrane region" description="Helical" evidence="1">
    <location>
        <begin position="50"/>
        <end position="70"/>
    </location>
</feature>
<dbReference type="EMBL" id="OZ034819">
    <property type="protein sequence ID" value="CAL1397464.1"/>
    <property type="molecule type" value="Genomic_DNA"/>
</dbReference>
<keyword evidence="3" id="KW-1185">Reference proteome</keyword>
<dbReference type="Gene3D" id="1.20.1250.20">
    <property type="entry name" value="MFS general substrate transporter like domains"/>
    <property type="match status" value="1"/>
</dbReference>
<reference evidence="2 3" key="1">
    <citation type="submission" date="2024-04" db="EMBL/GenBank/DDBJ databases">
        <authorList>
            <person name="Fracassetti M."/>
        </authorList>
    </citation>
    <scope>NUCLEOTIDE SEQUENCE [LARGE SCALE GENOMIC DNA]</scope>
</reference>
<evidence type="ECO:0000256" key="1">
    <source>
        <dbReference type="SAM" id="Phobius"/>
    </source>
</evidence>
<keyword evidence="1" id="KW-0472">Membrane</keyword>
<keyword evidence="1" id="KW-0812">Transmembrane</keyword>
<dbReference type="SUPFAM" id="SSF103473">
    <property type="entry name" value="MFS general substrate transporter"/>
    <property type="match status" value="1"/>
</dbReference>